<dbReference type="InterPro" id="IPR025572">
    <property type="entry name" value="YgaB"/>
</dbReference>
<reference evidence="3" key="1">
    <citation type="submission" date="2016-10" db="EMBL/GenBank/DDBJ databases">
        <authorList>
            <person name="Varghese N."/>
            <person name="Submissions S."/>
        </authorList>
    </citation>
    <scope>NUCLEOTIDE SEQUENCE [LARGE SCALE GENOMIC DNA]</scope>
    <source>
        <strain evidence="3">B48,IBRC-M 10115,DSM 25386,CECT 8001</strain>
    </source>
</reference>
<keyword evidence="3" id="KW-1185">Reference proteome</keyword>
<organism evidence="2 3">
    <name type="scientific">Mesobacillus persicus</name>
    <dbReference type="NCBI Taxonomy" id="930146"/>
    <lineage>
        <taxon>Bacteria</taxon>
        <taxon>Bacillati</taxon>
        <taxon>Bacillota</taxon>
        <taxon>Bacilli</taxon>
        <taxon>Bacillales</taxon>
        <taxon>Bacillaceae</taxon>
        <taxon>Mesobacillus</taxon>
    </lineage>
</organism>
<evidence type="ECO:0000313" key="3">
    <source>
        <dbReference type="Proteomes" id="UP000198553"/>
    </source>
</evidence>
<name>A0A1H8K454_9BACI</name>
<evidence type="ECO:0000256" key="1">
    <source>
        <dbReference type="SAM" id="Coils"/>
    </source>
</evidence>
<proteinExistence type="predicted"/>
<dbReference type="STRING" id="930146.SAMN05192533_12435"/>
<dbReference type="AlphaFoldDB" id="A0A1H8K454"/>
<protein>
    <submittedName>
        <fullName evidence="2">YgaB-like protein</fullName>
    </submittedName>
</protein>
<sequence>MEQFNELVSMQMKTMDKLLYLQSELERCQQIEQQLFTLRQNTELVEIREEIDRMKDELRDIHRIFEEQTEEVIRSYQEMNIMIP</sequence>
<accession>A0A1H8K454</accession>
<dbReference type="OrthoDB" id="2942102at2"/>
<dbReference type="RefSeq" id="WP_090750224.1">
    <property type="nucleotide sequence ID" value="NZ_FOBW01000024.1"/>
</dbReference>
<gene>
    <name evidence="2" type="ORF">SAMN05192533_12435</name>
</gene>
<evidence type="ECO:0000313" key="2">
    <source>
        <dbReference type="EMBL" id="SEN87551.1"/>
    </source>
</evidence>
<feature type="coiled-coil region" evidence="1">
    <location>
        <begin position="21"/>
        <end position="71"/>
    </location>
</feature>
<dbReference type="Proteomes" id="UP000198553">
    <property type="component" value="Unassembled WGS sequence"/>
</dbReference>
<keyword evidence="1" id="KW-0175">Coiled coil</keyword>
<dbReference type="Pfam" id="PF14182">
    <property type="entry name" value="YgaB"/>
    <property type="match status" value="1"/>
</dbReference>
<dbReference type="EMBL" id="FOBW01000024">
    <property type="protein sequence ID" value="SEN87551.1"/>
    <property type="molecule type" value="Genomic_DNA"/>
</dbReference>